<reference evidence="1" key="1">
    <citation type="submission" date="2022-04" db="EMBL/GenBank/DDBJ databases">
        <title>Jade perch genome.</title>
        <authorList>
            <person name="Chao B."/>
        </authorList>
    </citation>
    <scope>NUCLEOTIDE SEQUENCE</scope>
    <source>
        <strain evidence="1">CB-2022</strain>
    </source>
</reference>
<organism evidence="1 2">
    <name type="scientific">Scortum barcoo</name>
    <name type="common">barcoo grunter</name>
    <dbReference type="NCBI Taxonomy" id="214431"/>
    <lineage>
        <taxon>Eukaryota</taxon>
        <taxon>Metazoa</taxon>
        <taxon>Chordata</taxon>
        <taxon>Craniata</taxon>
        <taxon>Vertebrata</taxon>
        <taxon>Euteleostomi</taxon>
        <taxon>Actinopterygii</taxon>
        <taxon>Neopterygii</taxon>
        <taxon>Teleostei</taxon>
        <taxon>Neoteleostei</taxon>
        <taxon>Acanthomorphata</taxon>
        <taxon>Eupercaria</taxon>
        <taxon>Centrarchiformes</taxon>
        <taxon>Terapontoidei</taxon>
        <taxon>Terapontidae</taxon>
        <taxon>Scortum</taxon>
    </lineage>
</organism>
<evidence type="ECO:0000313" key="2">
    <source>
        <dbReference type="Proteomes" id="UP000831701"/>
    </source>
</evidence>
<keyword evidence="2" id="KW-1185">Reference proteome</keyword>
<gene>
    <name evidence="1" type="ORF">L3Q82_024732</name>
</gene>
<sequence length="729" mass="80715">IYMWLCKSVSASFSIQSDPTLERHFKGHRDTVTSVDFSITMKQIATGSLDSCVMIWNMKPQMRAYRFDGHKDAVVCVQFSPSGHLVASASRDKTVRLWVPSMKAESTAFRAHTATVRSVNFSGDGQNLVTTSDDKTIKVWTVHRQKFLFSLNQHINWVRCAKFSPDDRLIVSSSDDKTIKLWDKNSRECIHSFYEHAGYANHVDFHPSGTCIAAASTDNSVKVWDIRSHKMLQHYQVHSGVVNSLSFHPAGNFLITASSDSTMKILDLVEGKLLYTMHGHQGPVTCVAFSRTGQYFSSGGADEQVMVWKTNFDCAEYSNGVRLQHKTTSSLQAPIASSVTHSHFNSHPSVLHSQHERHYVHMSHCKQCYVDVYDPPLRLGGSHITTALHQNHQNISTDRTPTPLPTLRAPVAAAATAERLSPTATETPAPGPPPPTRLRPRAYHSILPQVQAQSQPSDGGIPAGLASTLEHIIGQLDILTQSKHGGGSVMVWGCMSAAGTGELQFTEGTMNANMYCDILKQSMIPSLWKTGPQGSIPTYNDPKHTSKTTTALLKKLRVKVLDWPSMSPDLNPIEHLWGILKRKVEERKVSNIHQLRDVVMEEWKRIPVATCEALVNSMPKRVKAVLENNDGFDLGAAADADRGQAQRVFGEPDGDRPASPETRGGGLKMAASERGRAAARRENSAINRYAALPRWFCWFTLKMFEVGGGQLEEKVMSCTPEHQSGFNNI</sequence>
<evidence type="ECO:0000313" key="1">
    <source>
        <dbReference type="EMBL" id="KAI3369929.1"/>
    </source>
</evidence>
<dbReference type="EMBL" id="CM041537">
    <property type="protein sequence ID" value="KAI3369929.1"/>
    <property type="molecule type" value="Genomic_DNA"/>
</dbReference>
<comment type="caution">
    <text evidence="1">The sequence shown here is derived from an EMBL/GenBank/DDBJ whole genome shotgun (WGS) entry which is preliminary data.</text>
</comment>
<dbReference type="Proteomes" id="UP000831701">
    <property type="component" value="Chromosome 7"/>
</dbReference>
<proteinExistence type="predicted"/>
<name>A0ACB8WQ90_9TELE</name>
<feature type="non-terminal residue" evidence="1">
    <location>
        <position position="1"/>
    </location>
</feature>
<accession>A0ACB8WQ90</accession>
<protein>
    <submittedName>
        <fullName evidence="1">Uncharacterized protein</fullName>
    </submittedName>
</protein>